<proteinExistence type="predicted"/>
<evidence type="ECO:0000313" key="2">
    <source>
        <dbReference type="EMBL" id="ACZ30411.1"/>
    </source>
</evidence>
<dbReference type="RefSeq" id="WP_012878153.1">
    <property type="nucleotide sequence ID" value="NC_013530.1"/>
</dbReference>
<keyword evidence="1" id="KW-0472">Membrane</keyword>
<keyword evidence="1" id="KW-0812">Transmembrane</keyword>
<feature type="transmembrane region" description="Helical" evidence="1">
    <location>
        <begin position="15"/>
        <end position="33"/>
    </location>
</feature>
<evidence type="ECO:0000313" key="3">
    <source>
        <dbReference type="Proteomes" id="UP000002255"/>
    </source>
</evidence>
<evidence type="ECO:0000256" key="1">
    <source>
        <dbReference type="SAM" id="Phobius"/>
    </source>
</evidence>
<gene>
    <name evidence="2" type="ordered locus">Xcel_1380</name>
</gene>
<reference evidence="3" key="1">
    <citation type="submission" date="2009-11" db="EMBL/GenBank/DDBJ databases">
        <title>The complete chromosome of Xylanimonas cellulosilytica DSM 15894.</title>
        <authorList>
            <consortium name="US DOE Joint Genome Institute (JGI-PGF)"/>
            <person name="Lucas S."/>
            <person name="Copeland A."/>
            <person name="Lapidus A."/>
            <person name="Glavina del Rio T."/>
            <person name="Dalin E."/>
            <person name="Tice H."/>
            <person name="Bruce D."/>
            <person name="Goodwin L."/>
            <person name="Pitluck S."/>
            <person name="Kyrpides N."/>
            <person name="Mavromatis K."/>
            <person name="Ivanova N."/>
            <person name="Mikhailova N."/>
            <person name="Foster B."/>
            <person name="Clum A."/>
            <person name="Brettin T."/>
            <person name="Detter J.C."/>
            <person name="Han C."/>
            <person name="Larimer F."/>
            <person name="Land M."/>
            <person name="Hauser L."/>
            <person name="Markowitz V."/>
            <person name="Cheng J.F."/>
            <person name="Hugenholtz P."/>
            <person name="Woyke T."/>
            <person name="Wu D."/>
            <person name="Gehrich-Schroeter G."/>
            <person name="Schneider S."/>
            <person name="Pukall S.R."/>
            <person name="Klenk H.P."/>
            <person name="Eisen J.A."/>
        </authorList>
    </citation>
    <scope>NUCLEOTIDE SEQUENCE [LARGE SCALE GENOMIC DNA]</scope>
    <source>
        <strain evidence="3">DSM 15894 / CECT 5975 / LMG 20990 / XIL07</strain>
    </source>
</reference>
<dbReference type="AlphaFoldDB" id="D1BRF6"/>
<organism evidence="2 3">
    <name type="scientific">Xylanimonas cellulosilytica (strain DSM 15894 / JCM 12276 / CECT 5975 / KCTC 9989 / LMG 20990 / NBRC 107835 / XIL07)</name>
    <dbReference type="NCBI Taxonomy" id="446471"/>
    <lineage>
        <taxon>Bacteria</taxon>
        <taxon>Bacillati</taxon>
        <taxon>Actinomycetota</taxon>
        <taxon>Actinomycetes</taxon>
        <taxon>Micrococcales</taxon>
        <taxon>Promicromonosporaceae</taxon>
        <taxon>Xylanimonas</taxon>
    </lineage>
</organism>
<name>D1BRF6_XYLCX</name>
<protein>
    <submittedName>
        <fullName evidence="2">Uncharacterized protein</fullName>
    </submittedName>
</protein>
<keyword evidence="3" id="KW-1185">Reference proteome</keyword>
<reference evidence="2 3" key="2">
    <citation type="journal article" date="2010" name="Stand. Genomic Sci.">
        <title>Complete genome sequence of Xylanimonas cellulosilytica type strain (XIL07).</title>
        <authorList>
            <person name="Foster B."/>
            <person name="Pukall R."/>
            <person name="Abt B."/>
            <person name="Nolan M."/>
            <person name="Glavina Del Rio T."/>
            <person name="Chen F."/>
            <person name="Lucas S."/>
            <person name="Tice H."/>
            <person name="Pitluck S."/>
            <person name="Cheng J.-F."/>
            <person name="Chertkov O."/>
            <person name="Brettin T."/>
            <person name="Han C."/>
            <person name="Detter J.C."/>
            <person name="Bruce D."/>
            <person name="Goodwin L."/>
            <person name="Ivanova N."/>
            <person name="Mavromatis K."/>
            <person name="Pati A."/>
            <person name="Mikhailova N."/>
            <person name="Chen A."/>
            <person name="Palaniappan K."/>
            <person name="Land M."/>
            <person name="Hauser L."/>
            <person name="Chang Y.-J."/>
            <person name="Jeffries C.D."/>
            <person name="Chain P."/>
            <person name="Rohde M."/>
            <person name="Goeker M."/>
            <person name="Bristow J."/>
            <person name="Eisen J.A."/>
            <person name="Markowitz V."/>
            <person name="Hugenholtz P."/>
            <person name="Kyrpides N.C."/>
            <person name="Klenk H.-P."/>
            <person name="Lapidus A."/>
        </authorList>
    </citation>
    <scope>NUCLEOTIDE SEQUENCE [LARGE SCALE GENOMIC DNA]</scope>
    <source>
        <strain evidence="3">DSM 15894 / CECT 5975 / LMG 20990 / XIL07</strain>
    </source>
</reference>
<feature type="transmembrane region" description="Helical" evidence="1">
    <location>
        <begin position="54"/>
        <end position="79"/>
    </location>
</feature>
<accession>D1BRF6</accession>
<sequence length="84" mass="8701">MIGLTADDAGHRTTAGVLGFVIGAMLVSIAWNVHRALDTRARQVGARRRRVLGLDAGTLASASMWIGLVAGLVSAFAVATELAK</sequence>
<dbReference type="STRING" id="446471.Xcel_1380"/>
<dbReference type="KEGG" id="xce:Xcel_1380"/>
<dbReference type="Proteomes" id="UP000002255">
    <property type="component" value="Chromosome"/>
</dbReference>
<dbReference type="EMBL" id="CP001821">
    <property type="protein sequence ID" value="ACZ30411.1"/>
    <property type="molecule type" value="Genomic_DNA"/>
</dbReference>
<dbReference type="HOGENOM" id="CLU_2526722_0_0_11"/>
<keyword evidence="1" id="KW-1133">Transmembrane helix</keyword>